<reference evidence="3 4" key="1">
    <citation type="journal article" date="2015" name="Genome Announc.">
        <title>Expanding the biotechnology potential of lactobacilli through comparative genomics of 213 strains and associated genera.</title>
        <authorList>
            <person name="Sun Z."/>
            <person name="Harris H.M."/>
            <person name="McCann A."/>
            <person name="Guo C."/>
            <person name="Argimon S."/>
            <person name="Zhang W."/>
            <person name="Yang X."/>
            <person name="Jeffery I.B."/>
            <person name="Cooney J.C."/>
            <person name="Kagawa T.F."/>
            <person name="Liu W."/>
            <person name="Song Y."/>
            <person name="Salvetti E."/>
            <person name="Wrobel A."/>
            <person name="Rasinkangas P."/>
            <person name="Parkhill J."/>
            <person name="Rea M.C."/>
            <person name="O'Sullivan O."/>
            <person name="Ritari J."/>
            <person name="Douillard F.P."/>
            <person name="Paul Ross R."/>
            <person name="Yang R."/>
            <person name="Briner A.E."/>
            <person name="Felis G.E."/>
            <person name="de Vos W.M."/>
            <person name="Barrangou R."/>
            <person name="Klaenhammer T.R."/>
            <person name="Caufield P.W."/>
            <person name="Cui Y."/>
            <person name="Zhang H."/>
            <person name="O'Toole P.W."/>
        </authorList>
    </citation>
    <scope>NUCLEOTIDE SEQUENCE [LARGE SCALE GENOMIC DNA]</scope>
    <source>
        <strain evidence="3 4">DSM 20653</strain>
    </source>
</reference>
<gene>
    <name evidence="3" type="ORF">FC64_GL000769</name>
</gene>
<organism evidence="3 4">
    <name type="scientific">Ligilactobacillus araffinosus DSM 20653</name>
    <dbReference type="NCBI Taxonomy" id="1423820"/>
    <lineage>
        <taxon>Bacteria</taxon>
        <taxon>Bacillati</taxon>
        <taxon>Bacillota</taxon>
        <taxon>Bacilli</taxon>
        <taxon>Lactobacillales</taxon>
        <taxon>Lactobacillaceae</taxon>
        <taxon>Ligilactobacillus</taxon>
    </lineage>
</organism>
<evidence type="ECO:0000256" key="1">
    <source>
        <dbReference type="SAM" id="SignalP"/>
    </source>
</evidence>
<name>A0A0R1ZC68_9LACO</name>
<accession>A0A0R1ZC68</accession>
<dbReference type="PROSITE" id="PS50003">
    <property type="entry name" value="PH_DOMAIN"/>
    <property type="match status" value="1"/>
</dbReference>
<feature type="chain" id="PRO_5006414257" description="PH domain-containing protein" evidence="1">
    <location>
        <begin position="23"/>
        <end position="168"/>
    </location>
</feature>
<evidence type="ECO:0000259" key="2">
    <source>
        <dbReference type="PROSITE" id="PS50003"/>
    </source>
</evidence>
<keyword evidence="4" id="KW-1185">Reference proteome</keyword>
<evidence type="ECO:0000313" key="4">
    <source>
        <dbReference type="Proteomes" id="UP000051291"/>
    </source>
</evidence>
<dbReference type="Proteomes" id="UP000051291">
    <property type="component" value="Unassembled WGS sequence"/>
</dbReference>
<dbReference type="Pfam" id="PF04883">
    <property type="entry name" value="HK97-gp10_like"/>
    <property type="match status" value="1"/>
</dbReference>
<proteinExistence type="predicted"/>
<feature type="domain" description="PH" evidence="2">
    <location>
        <begin position="1"/>
        <end position="42"/>
    </location>
</feature>
<feature type="signal peptide" evidence="1">
    <location>
        <begin position="1"/>
        <end position="22"/>
    </location>
</feature>
<protein>
    <recommendedName>
        <fullName evidence="2">PH domain-containing protein</fullName>
    </recommendedName>
</protein>
<evidence type="ECO:0000313" key="3">
    <source>
        <dbReference type="EMBL" id="KRM52343.1"/>
    </source>
</evidence>
<dbReference type="STRING" id="1423820.FC64_GL000769"/>
<dbReference type="InterPro" id="IPR001849">
    <property type="entry name" value="PH_domain"/>
</dbReference>
<keyword evidence="1" id="KW-0732">Signal</keyword>
<comment type="caution">
    <text evidence="3">The sequence shown here is derived from an EMBL/GenBank/DDBJ whole genome shotgun (WGS) entry which is preliminary data.</text>
</comment>
<sequence length="168" mass="19057">MMKLITAMTLLLLLRKRVMVMADEELSNQLKNWINQVQEATELSVDEQAEVTKAGAEVFKSELKKVTPVSDRNSDHAKNHVVMQNTDIDGNKNGSSVVGYDSEKAYIMRFMNDGTKYYPRKKGKKFGNNHLNFYSKLFANNSVQNRVLNANAEKLKEIINRKQGGGNE</sequence>
<dbReference type="AlphaFoldDB" id="A0A0R1ZC68"/>
<dbReference type="EMBL" id="AYYZ01000025">
    <property type="protein sequence ID" value="KRM52343.1"/>
    <property type="molecule type" value="Genomic_DNA"/>
</dbReference>
<dbReference type="InterPro" id="IPR010064">
    <property type="entry name" value="HK97-gp10_tail"/>
</dbReference>
<dbReference type="PATRIC" id="fig|1423820.4.peg.781"/>